<sequence length="139" mass="16380">MAKYRNYEKHFINLGRNILYSNRIQYESASYELITLLHRSLIAITIIIGINIRNSIEVKVFVIRNEKNIIISFIICVISSKNIRYGQWNIDDNQIMYTNGMFFVIFYALSDECNLGSSKNYYGYKFSSTFCVIWLENVL</sequence>
<evidence type="ECO:0000313" key="2">
    <source>
        <dbReference type="Proteomes" id="UP000054776"/>
    </source>
</evidence>
<accession>A0A0V1BZ42</accession>
<keyword evidence="2" id="KW-1185">Reference proteome</keyword>
<dbReference type="AlphaFoldDB" id="A0A0V1BZ42"/>
<proteinExistence type="predicted"/>
<dbReference type="InParanoid" id="A0A0V1BZ42"/>
<dbReference type="Proteomes" id="UP000054776">
    <property type="component" value="Unassembled WGS sequence"/>
</dbReference>
<name>A0A0V1BZ42_TRISP</name>
<protein>
    <submittedName>
        <fullName evidence="1">Uncharacterized protein</fullName>
    </submittedName>
</protein>
<organism evidence="1 2">
    <name type="scientific">Trichinella spiralis</name>
    <name type="common">Trichina worm</name>
    <dbReference type="NCBI Taxonomy" id="6334"/>
    <lineage>
        <taxon>Eukaryota</taxon>
        <taxon>Metazoa</taxon>
        <taxon>Ecdysozoa</taxon>
        <taxon>Nematoda</taxon>
        <taxon>Enoplea</taxon>
        <taxon>Dorylaimia</taxon>
        <taxon>Trichinellida</taxon>
        <taxon>Trichinellidae</taxon>
        <taxon>Trichinella</taxon>
    </lineage>
</organism>
<gene>
    <name evidence="1" type="ORF">T01_5236</name>
</gene>
<reference evidence="1 2" key="1">
    <citation type="submission" date="2015-01" db="EMBL/GenBank/DDBJ databases">
        <title>Evolution of Trichinella species and genotypes.</title>
        <authorList>
            <person name="Korhonen P.K."/>
            <person name="Edoardo P."/>
            <person name="Giuseppe L.R."/>
            <person name="Gasser R.B."/>
        </authorList>
    </citation>
    <scope>NUCLEOTIDE SEQUENCE [LARGE SCALE GENOMIC DNA]</scope>
    <source>
        <strain evidence="1">ISS3</strain>
    </source>
</reference>
<dbReference type="EMBL" id="JYDH01000004">
    <property type="protein sequence ID" value="KRY42340.1"/>
    <property type="molecule type" value="Genomic_DNA"/>
</dbReference>
<comment type="caution">
    <text evidence="1">The sequence shown here is derived from an EMBL/GenBank/DDBJ whole genome shotgun (WGS) entry which is preliminary data.</text>
</comment>
<evidence type="ECO:0000313" key="1">
    <source>
        <dbReference type="EMBL" id="KRY42340.1"/>
    </source>
</evidence>